<name>A0A1Z1SRM7_PROMI</name>
<gene>
    <name evidence="2" type="ORF">AM402_03120</name>
    <name evidence="3" type="ORF">NCTC10975_03924</name>
</gene>
<evidence type="ECO:0000313" key="2">
    <source>
        <dbReference type="EMBL" id="ARX33175.1"/>
    </source>
</evidence>
<evidence type="ECO:0000313" key="5">
    <source>
        <dbReference type="Proteomes" id="UP000251485"/>
    </source>
</evidence>
<dbReference type="Proteomes" id="UP000251485">
    <property type="component" value="Unassembled WGS sequence"/>
</dbReference>
<dbReference type="EMBL" id="UAUE01000027">
    <property type="protein sequence ID" value="SPZ01280.1"/>
    <property type="molecule type" value="Genomic_DNA"/>
</dbReference>
<dbReference type="InterPro" id="IPR051447">
    <property type="entry name" value="Lipoprotein-release_system"/>
</dbReference>
<proteinExistence type="predicted"/>
<dbReference type="GO" id="GO:0098797">
    <property type="term" value="C:plasma membrane protein complex"/>
    <property type="evidence" value="ECO:0007669"/>
    <property type="project" value="TreeGrafter"/>
</dbReference>
<keyword evidence="3" id="KW-0449">Lipoprotein</keyword>
<feature type="transmembrane region" description="Helical" evidence="1">
    <location>
        <begin position="293"/>
        <end position="313"/>
    </location>
</feature>
<reference evidence="3 5" key="2">
    <citation type="submission" date="2018-06" db="EMBL/GenBank/DDBJ databases">
        <authorList>
            <consortium name="Pathogen Informatics"/>
            <person name="Doyle S."/>
        </authorList>
    </citation>
    <scope>NUCLEOTIDE SEQUENCE [LARGE SCALE GENOMIC DNA]</scope>
    <source>
        <strain evidence="3 5">NCTC10975</strain>
    </source>
</reference>
<organism evidence="2 4">
    <name type="scientific">Proteus mirabilis</name>
    <dbReference type="NCBI Taxonomy" id="584"/>
    <lineage>
        <taxon>Bacteria</taxon>
        <taxon>Pseudomonadati</taxon>
        <taxon>Pseudomonadota</taxon>
        <taxon>Gammaproteobacteria</taxon>
        <taxon>Enterobacterales</taxon>
        <taxon>Morganellaceae</taxon>
        <taxon>Proteus</taxon>
    </lineage>
</organism>
<dbReference type="PANTHER" id="PTHR30489:SF0">
    <property type="entry name" value="LIPOPROTEIN-RELEASING SYSTEM TRANSMEMBRANE PROTEIN LOLE"/>
    <property type="match status" value="1"/>
</dbReference>
<dbReference type="AlphaFoldDB" id="A0A1Z1SRM7"/>
<sequence>MENIIIFISIFILIVLLSSSLSWFYIKYTLGLLYITLSHFYRNLCFIVLLCVAISILEGFYHHLTLLLKEQVAYSNLGHIEIYKTDNKQDITDKKDYLEITNAEEIIHLLTYDKQLLEKIQVISPQIIFSGMIENVINKKTALFSGLAIEPKSLLTIGAYDLTVSGSELSHVRRTEITIDKFIADAININYGDLVNVVFIHNNEKMVLPTYVRGIFNTQINSYPYAMIKIPLETLQYIKKSKSVSKINILLKNVHDMDSVIAKITRINKEKSLNLQVIPVIERQSYIISIVTFFKWSMLLLYSIIAIYYYFLVNKIIIITIKKAIGDLFEFNRLGIWRGSFSRLFILLAIFMTITISITILLIHQLLSWLINLKQINISLSDNNSYSLMLPWLWQYDAMFKIPLLLFFSATIASCISIFKVSHYLQKYQKNNITI</sequence>
<dbReference type="EMBL" id="CP021694">
    <property type="protein sequence ID" value="ARX33175.1"/>
    <property type="molecule type" value="Genomic_DNA"/>
</dbReference>
<feature type="transmembrane region" description="Helical" evidence="1">
    <location>
        <begin position="344"/>
        <end position="367"/>
    </location>
</feature>
<evidence type="ECO:0000313" key="4">
    <source>
        <dbReference type="Proteomes" id="UP000195540"/>
    </source>
</evidence>
<keyword evidence="1" id="KW-0812">Transmembrane</keyword>
<dbReference type="RefSeq" id="WP_004249070.1">
    <property type="nucleotide sequence ID" value="NZ_BGKS01000001.1"/>
</dbReference>
<evidence type="ECO:0000256" key="1">
    <source>
        <dbReference type="SAM" id="Phobius"/>
    </source>
</evidence>
<accession>A0A1Z1SRM7</accession>
<feature type="transmembrane region" description="Helical" evidence="1">
    <location>
        <begin position="40"/>
        <end position="61"/>
    </location>
</feature>
<protein>
    <submittedName>
        <fullName evidence="3">Outer membrane-specific lipoprotein transporter subunit LolE</fullName>
    </submittedName>
</protein>
<dbReference type="STRING" id="584.AOUC001_00970"/>
<dbReference type="PANTHER" id="PTHR30489">
    <property type="entry name" value="LIPOPROTEIN-RELEASING SYSTEM TRANSMEMBRANE PROTEIN LOLE"/>
    <property type="match status" value="1"/>
</dbReference>
<feature type="transmembrane region" description="Helical" evidence="1">
    <location>
        <begin position="6"/>
        <end position="28"/>
    </location>
</feature>
<keyword evidence="1" id="KW-0472">Membrane</keyword>
<dbReference type="Proteomes" id="UP000195540">
    <property type="component" value="Chromosome"/>
</dbReference>
<dbReference type="GO" id="GO:0044874">
    <property type="term" value="P:lipoprotein localization to outer membrane"/>
    <property type="evidence" value="ECO:0007669"/>
    <property type="project" value="TreeGrafter"/>
</dbReference>
<keyword evidence="1" id="KW-1133">Transmembrane helix</keyword>
<feature type="transmembrane region" description="Helical" evidence="1">
    <location>
        <begin position="398"/>
        <end position="419"/>
    </location>
</feature>
<reference evidence="2 4" key="1">
    <citation type="submission" date="2017-05" db="EMBL/GenBank/DDBJ databases">
        <title>Whole genome sequencing of Proteus mirabilis AR_0155.</title>
        <authorList>
            <person name="Conlan S."/>
            <person name="Thomas P.J."/>
            <person name="Mullikin J."/>
            <person name="Frank K.M."/>
            <person name="Segre J.A."/>
        </authorList>
    </citation>
    <scope>NUCLEOTIDE SEQUENCE [LARGE SCALE GENOMIC DNA]</scope>
    <source>
        <strain evidence="2 4">AR_0155</strain>
    </source>
</reference>
<evidence type="ECO:0000313" key="3">
    <source>
        <dbReference type="EMBL" id="SPZ01280.1"/>
    </source>
</evidence>